<proteinExistence type="predicted"/>
<dbReference type="EMBL" id="LAZR01030467">
    <property type="protein sequence ID" value="KKL56516.1"/>
    <property type="molecule type" value="Genomic_DNA"/>
</dbReference>
<evidence type="ECO:0000313" key="1">
    <source>
        <dbReference type="EMBL" id="KKL56516.1"/>
    </source>
</evidence>
<name>A0A0F9DS06_9ZZZZ</name>
<protein>
    <submittedName>
        <fullName evidence="1">Uncharacterized protein</fullName>
    </submittedName>
</protein>
<reference evidence="1" key="1">
    <citation type="journal article" date="2015" name="Nature">
        <title>Complex archaea that bridge the gap between prokaryotes and eukaryotes.</title>
        <authorList>
            <person name="Spang A."/>
            <person name="Saw J.H."/>
            <person name="Jorgensen S.L."/>
            <person name="Zaremba-Niedzwiedzka K."/>
            <person name="Martijn J."/>
            <person name="Lind A.E."/>
            <person name="van Eijk R."/>
            <person name="Schleper C."/>
            <person name="Guy L."/>
            <person name="Ettema T.J."/>
        </authorList>
    </citation>
    <scope>NUCLEOTIDE SEQUENCE</scope>
</reference>
<organism evidence="1">
    <name type="scientific">marine sediment metagenome</name>
    <dbReference type="NCBI Taxonomy" id="412755"/>
    <lineage>
        <taxon>unclassified sequences</taxon>
        <taxon>metagenomes</taxon>
        <taxon>ecological metagenomes</taxon>
    </lineage>
</organism>
<sequence>MNYRPPRTSTDCPYCGASQDTVCSHVMNGRAALESIVATARINPVASPAVQEYLQRRLDKVNDLIRAQSA</sequence>
<gene>
    <name evidence="1" type="ORF">LCGC14_2244620</name>
</gene>
<accession>A0A0F9DS06</accession>
<dbReference type="AlphaFoldDB" id="A0A0F9DS06"/>
<comment type="caution">
    <text evidence="1">The sequence shown here is derived from an EMBL/GenBank/DDBJ whole genome shotgun (WGS) entry which is preliminary data.</text>
</comment>